<evidence type="ECO:0000256" key="1">
    <source>
        <dbReference type="ARBA" id="ARBA00012528"/>
    </source>
</evidence>
<dbReference type="NCBIfam" id="TIGR00254">
    <property type="entry name" value="GGDEF"/>
    <property type="match status" value="1"/>
</dbReference>
<evidence type="ECO:0000313" key="5">
    <source>
        <dbReference type="EMBL" id="PWR25671.1"/>
    </source>
</evidence>
<dbReference type="Gene3D" id="3.30.70.270">
    <property type="match status" value="1"/>
</dbReference>
<dbReference type="InterPro" id="IPR043128">
    <property type="entry name" value="Rev_trsase/Diguanyl_cyclase"/>
</dbReference>
<accession>A0A317EG00</accession>
<evidence type="ECO:0000259" key="4">
    <source>
        <dbReference type="PROSITE" id="PS50887"/>
    </source>
</evidence>
<dbReference type="GO" id="GO:0052621">
    <property type="term" value="F:diguanylate cyclase activity"/>
    <property type="evidence" value="ECO:0007669"/>
    <property type="project" value="UniProtKB-EC"/>
</dbReference>
<dbReference type="PROSITE" id="PS50887">
    <property type="entry name" value="GGDEF"/>
    <property type="match status" value="1"/>
</dbReference>
<evidence type="ECO:0000256" key="3">
    <source>
        <dbReference type="SAM" id="Phobius"/>
    </source>
</evidence>
<proteinExistence type="predicted"/>
<dbReference type="EMBL" id="QGLE01000001">
    <property type="protein sequence ID" value="PWR25671.1"/>
    <property type="molecule type" value="Genomic_DNA"/>
</dbReference>
<dbReference type="InterPro" id="IPR029787">
    <property type="entry name" value="Nucleotide_cyclase"/>
</dbReference>
<name>A0A317EG00_9PROT</name>
<dbReference type="PANTHER" id="PTHR45138">
    <property type="entry name" value="REGULATORY COMPONENTS OF SENSORY TRANSDUCTION SYSTEM"/>
    <property type="match status" value="1"/>
</dbReference>
<dbReference type="AlphaFoldDB" id="A0A317EG00"/>
<keyword evidence="3" id="KW-0812">Transmembrane</keyword>
<evidence type="ECO:0000313" key="6">
    <source>
        <dbReference type="Proteomes" id="UP000245461"/>
    </source>
</evidence>
<keyword evidence="6" id="KW-1185">Reference proteome</keyword>
<comment type="caution">
    <text evidence="5">The sequence shown here is derived from an EMBL/GenBank/DDBJ whole genome shotgun (WGS) entry which is preliminary data.</text>
</comment>
<dbReference type="InterPro" id="IPR050469">
    <property type="entry name" value="Diguanylate_Cyclase"/>
</dbReference>
<dbReference type="SMART" id="SM00267">
    <property type="entry name" value="GGDEF"/>
    <property type="match status" value="1"/>
</dbReference>
<dbReference type="Proteomes" id="UP000245461">
    <property type="component" value="Unassembled WGS sequence"/>
</dbReference>
<dbReference type="SUPFAM" id="SSF55073">
    <property type="entry name" value="Nucleotide cyclase"/>
    <property type="match status" value="1"/>
</dbReference>
<dbReference type="OrthoDB" id="9812260at2"/>
<dbReference type="Pfam" id="PF00990">
    <property type="entry name" value="GGDEF"/>
    <property type="match status" value="1"/>
</dbReference>
<feature type="transmembrane region" description="Helical" evidence="3">
    <location>
        <begin position="173"/>
        <end position="192"/>
    </location>
</feature>
<dbReference type="InterPro" id="IPR000160">
    <property type="entry name" value="GGDEF_dom"/>
</dbReference>
<dbReference type="CDD" id="cd01949">
    <property type="entry name" value="GGDEF"/>
    <property type="match status" value="1"/>
</dbReference>
<organism evidence="5 6">
    <name type="scientific">Zavarzinia aquatilis</name>
    <dbReference type="NCBI Taxonomy" id="2211142"/>
    <lineage>
        <taxon>Bacteria</taxon>
        <taxon>Pseudomonadati</taxon>
        <taxon>Pseudomonadota</taxon>
        <taxon>Alphaproteobacteria</taxon>
        <taxon>Rhodospirillales</taxon>
        <taxon>Zavarziniaceae</taxon>
        <taxon>Zavarzinia</taxon>
    </lineage>
</organism>
<dbReference type="EC" id="2.7.7.65" evidence="1"/>
<gene>
    <name evidence="5" type="ORF">DKG74_01530</name>
</gene>
<evidence type="ECO:0000256" key="2">
    <source>
        <dbReference type="ARBA" id="ARBA00034247"/>
    </source>
</evidence>
<comment type="catalytic activity">
    <reaction evidence="2">
        <text>2 GTP = 3',3'-c-di-GMP + 2 diphosphate</text>
        <dbReference type="Rhea" id="RHEA:24898"/>
        <dbReference type="ChEBI" id="CHEBI:33019"/>
        <dbReference type="ChEBI" id="CHEBI:37565"/>
        <dbReference type="ChEBI" id="CHEBI:58805"/>
        <dbReference type="EC" id="2.7.7.65"/>
    </reaction>
</comment>
<protein>
    <recommendedName>
        <fullName evidence="1">diguanylate cyclase</fullName>
        <ecNumber evidence="1">2.7.7.65</ecNumber>
    </recommendedName>
</protein>
<reference evidence="5 6" key="1">
    <citation type="submission" date="2018-05" db="EMBL/GenBank/DDBJ databases">
        <title>Zavarzinia sp. HR-AS.</title>
        <authorList>
            <person name="Lee Y."/>
            <person name="Jeon C.O."/>
        </authorList>
    </citation>
    <scope>NUCLEOTIDE SEQUENCE [LARGE SCALE GENOMIC DNA]</scope>
    <source>
        <strain evidence="5 6">HR-AS</strain>
    </source>
</reference>
<keyword evidence="3" id="KW-1133">Transmembrane helix</keyword>
<sequence length="374" mass="40685">MPRSTPEHPLQSERRLQPIFVALASGLFGFVLALVSLQIMLEILHAQVESDLRTLAETIRNAPDGSTSSGTLSPMVSIAKSRTEVPRSTADICTERLVQWLDGQAQVSLAEARTALAGGVCRGAAVVVTPEGEGGAFTVLRALGGDDRSVRVEATTIRQSDITGIRFLLSNPAMMGLAISISLSAGLFGYFLRRSQYRAYVNIRQQAFTDELSGALRREQFLANVRQTVDRVHEMGGTVSLLAIDLDHFKSINDSFGHGAGDEVIRSCGRLLSAAVRDGDIVGRVGGEEFAILLPNLPKYIAAEVADRLRKQMASHAFCFDGRDLFVTMSTGVASLMSTDSIEALMDRADRRLYLAKAHGRNCVVWEDDDNHDY</sequence>
<keyword evidence="3" id="KW-0472">Membrane</keyword>
<dbReference type="PANTHER" id="PTHR45138:SF9">
    <property type="entry name" value="DIGUANYLATE CYCLASE DGCM-RELATED"/>
    <property type="match status" value="1"/>
</dbReference>
<feature type="transmembrane region" description="Helical" evidence="3">
    <location>
        <begin position="20"/>
        <end position="41"/>
    </location>
</feature>
<dbReference type="FunFam" id="3.30.70.270:FF:000001">
    <property type="entry name" value="Diguanylate cyclase domain protein"/>
    <property type="match status" value="1"/>
</dbReference>
<feature type="domain" description="GGDEF" evidence="4">
    <location>
        <begin position="237"/>
        <end position="369"/>
    </location>
</feature>